<keyword evidence="7" id="KW-0945">Host-virus interaction</keyword>
<protein>
    <recommendedName>
        <fullName evidence="20">Trimeric autotransporter adhesin YadA-like C-terminal membrane anchor domain-containing protein</fullName>
    </recommendedName>
</protein>
<evidence type="ECO:0000256" key="9">
    <source>
        <dbReference type="ARBA" id="ARBA00022729"/>
    </source>
</evidence>
<evidence type="ECO:0000256" key="8">
    <source>
        <dbReference type="ARBA" id="ARBA00022692"/>
    </source>
</evidence>
<keyword evidence="14" id="KW-1133">Transmembrane helix</keyword>
<dbReference type="Pfam" id="PF05662">
    <property type="entry name" value="YadA_stalk"/>
    <property type="match status" value="2"/>
</dbReference>
<evidence type="ECO:0000256" key="13">
    <source>
        <dbReference type="SAM" id="MobiDB-lite"/>
    </source>
</evidence>
<dbReference type="Gene3D" id="2.10.25.20">
    <property type="entry name" value="reovirus attachment protein sigma1, domain 1"/>
    <property type="match status" value="2"/>
</dbReference>
<dbReference type="RefSeq" id="WP_118036362.1">
    <property type="nucleotide sequence ID" value="NZ_QRTP01000031.1"/>
</dbReference>
<dbReference type="InterPro" id="IPR024973">
    <property type="entry name" value="ESPR"/>
</dbReference>
<dbReference type="SUPFAM" id="SSF51225">
    <property type="entry name" value="Fibre shaft of virus attachment proteins"/>
    <property type="match status" value="1"/>
</dbReference>
<dbReference type="Gene3D" id="2.20.70.140">
    <property type="match status" value="1"/>
</dbReference>
<dbReference type="Gene3D" id="6.20.10.20">
    <property type="match status" value="1"/>
</dbReference>
<dbReference type="Gene3D" id="6.10.250.2040">
    <property type="match status" value="1"/>
</dbReference>
<dbReference type="Gene3D" id="2.150.10.10">
    <property type="entry name" value="Serralysin-like metalloprotease, C-terminal"/>
    <property type="match status" value="1"/>
</dbReference>
<evidence type="ECO:0000256" key="11">
    <source>
        <dbReference type="ARBA" id="ARBA00023136"/>
    </source>
</evidence>
<feature type="domain" description="ESPR" evidence="17">
    <location>
        <begin position="1"/>
        <end position="47"/>
    </location>
</feature>
<accession>A0A412CCD8</accession>
<keyword evidence="8 14" id="KW-0812">Transmembrane</keyword>
<dbReference type="InterPro" id="IPR045584">
    <property type="entry name" value="Pilin-like"/>
</dbReference>
<comment type="caution">
    <text evidence="18">The sequence shown here is derived from an EMBL/GenBank/DDBJ whole genome shotgun (WGS) entry which is preliminary data.</text>
</comment>
<keyword evidence="10" id="KW-0653">Protein transport</keyword>
<keyword evidence="12" id="KW-0998">Cell outer membrane</keyword>
<keyword evidence="5" id="KW-0813">Transport</keyword>
<dbReference type="GO" id="GO:0019062">
    <property type="term" value="P:virion attachment to host cell"/>
    <property type="evidence" value="ECO:0007669"/>
    <property type="project" value="InterPro"/>
</dbReference>
<feature type="region of interest" description="Disordered" evidence="13">
    <location>
        <begin position="1965"/>
        <end position="1997"/>
    </location>
</feature>
<keyword evidence="11 14" id="KW-0472">Membrane</keyword>
<proteinExistence type="inferred from homology"/>
<dbReference type="InterPro" id="IPR011049">
    <property type="entry name" value="Serralysin-like_metalloprot_C"/>
</dbReference>
<dbReference type="InterPro" id="IPR008635">
    <property type="entry name" value="Coiled_stalk_dom"/>
</dbReference>
<sequence length="1997" mass="210595">MNKIYKVIWSKVKNQYVVVSELAHSSGKQSRTSRSSIRSRIAALVVCGAIAAFGVLPMNSVSAQYIVETDRIGEGNGISIVTKDYGNWWDDHHYEEISVNTGKGLKIDNNQVVIDLASGKGLTFDGNSLALDVKTGSGLTTDAQNGLKVKTGAGLKINEQGQVALNVNTNNNSGLTFDEKNNELKVNTGSALEVNNNQVNVKLAKENSGLDTTDGLAVKLDGKSLTAGENGLKVNAGAGLKIDTNNGDTVAVNVADTSLTADTTGLKVKVKANSGLDTTTDGLAVKLVEANSGLATDGGLHVNTGAGLSTESGQLAVKLAEEDSGLKIEDGALSIDKDALNMGSTNVKAGTNIEVKNGVVSLKSDVTLDADANDNNKDGKKIALSGTNGTINAVNTTKSEPKYGWDGIKTTTTTNTFDFSDGGKFVTEKNENTVVKNLKGKITSERDLVTTNTTEFNEKGATFSKVETDKGWKKKFLFGKDTWDTTTNSSTNIDGGTITLSSNTRGENKVVIDGTTGEMTGLSNTTWDARKAANGKYESSTKAATEAQLQGVYDTAEDAKNEAGKHTTVKLSDKNLTLKKGTNEVGGAEYTLGLNSVVTLNGDKPDGDGIVLNGESGSIHAVNTQAIGDGFFGNKIDLNKFDFDNDGAKFVTVKTKFGTAVKDGIEVHTTEFNENGATFTKTSITEDNMKLNNSSTNIDGGVVTTDIVKGLNNTEWNKGIAKAVEEKDELKGVAATQGQLKDVYTEASKHTTVDLADENGNLTLVEDQNEDGGTEYTLGLKDNLNVTSVTAGDTTLDSNGLTITGTNGNTTLANDGLTIAGTTYVSSTGLNAGNKVISNVAAGEKGTDAVNVSQLNSKTGDLQYNDTPYDNYKSIVKNDDNLTTAVGKLDDAIQKTSATANKGWTAKVGNKDIDVKPGDTLQFKGDNNINVAATGNTINVGLKPVVTLDGNKFDGNRIKLDGERGAIYVTNRNILGVTHGVALDENGATFARDGWINDSFTNINGGTVTTDKVKGLDNTTINYEGFATEGKAATEEQVKQAAAASKTTVSAGDSNIKIVTETDDTDKHTNYKVSLDDNITLGENANAININGTNGTLKIGNGANAIKMDGVNGTLNIGSKFSVAEDGTVLSDGDVIANADGGEKYSLTELGKYAVKYDETAFDNGTPTITLASGSDKKGTRIRNVADGLETKDAVNLGQLQSTEKHIATNVTANGETPEFNGAYAVGEDGKITLTEVNGAGKETGNKVVLSNIASMDALKEVEATANKGWTAKVGTEEIDVKPGKTLNFNGDENITVSATTSEAGDNAINVKLNDNITLGDKTNTSLTLYTDSNYAKDKDGNFIKDNNENYITGYVPESYQSGTGLDFVKNYGGFSLFATDTQGHGIFGVTTKGTVHGRDFVTYTKDIYGNSVQYSLNDVGDIVTQIAHGKFDGTDMEYTLISDFTSEKDKDTPFVSTDNPQRTIGLAVRQDGAVVVGAIVDEEGKLAESGIRINDDTNAGGGKDTITGLSNTTWTPPTNNSMARTNGDTRIDSMAATLGQLDDLYGSVVGYNTYMKKDGSVVVDHDHVTLKSETPYNVTTDANGVKTYSGGTKFDNVAYAVTDTTSTEYNGSAAVNVDLLKDTIAGVKAETNTDVGDRNYEGVTSKDPITNEDNVTEAIGKLDNRVGDLNYNSVDGTKIDNGDDVTTAIGKLDNRIDSIGGTATSADNDTITGGKIDAEKGTISLTQKDKGTITLEGQFTNSVVDSAELKDGTLTITSKDQYSGDTSSVKVEGLASTEVVGAKNKEDLATAYKDADKDGNATTEYITDSESMVEADVALDHAIQDVAGTSYANDMVLSNRIDSVEKRLGDVEQRIDKVGAMAAAIANLRTMGFDPEAPTEIAVGVGQYKSETGLAIGVFHYPNQDFMLSASLSTSGDEVMGGIGATWRIGRKTAAEKAKDEEKRILAKAEEIKQAAKRAEVKAQADRHAKLLAEREAKGESIRPIENKVEQTQEQA</sequence>
<dbReference type="InterPro" id="IPR005594">
    <property type="entry name" value="YadA_C"/>
</dbReference>
<dbReference type="Gene3D" id="3.30.1300.30">
    <property type="entry name" value="GSPII I/J protein-like"/>
    <property type="match status" value="1"/>
</dbReference>
<comment type="subcellular location">
    <subcellularLocation>
        <location evidence="3">Cell outer membrane</location>
    </subcellularLocation>
    <subcellularLocation>
        <location evidence="1">Cell surface</location>
    </subcellularLocation>
    <subcellularLocation>
        <location evidence="2">Virion</location>
    </subcellularLocation>
</comment>
<dbReference type="SUPFAM" id="SSF54523">
    <property type="entry name" value="Pili subunits"/>
    <property type="match status" value="1"/>
</dbReference>
<keyword evidence="9" id="KW-0732">Signal</keyword>
<evidence type="ECO:0000313" key="18">
    <source>
        <dbReference type="EMBL" id="RGQ79201.1"/>
    </source>
</evidence>
<evidence type="ECO:0000256" key="7">
    <source>
        <dbReference type="ARBA" id="ARBA00022581"/>
    </source>
</evidence>
<reference evidence="18 19" key="1">
    <citation type="submission" date="2018-08" db="EMBL/GenBank/DDBJ databases">
        <title>A genome reference for cultivated species of the human gut microbiota.</title>
        <authorList>
            <person name="Zou Y."/>
            <person name="Xue W."/>
            <person name="Luo G."/>
        </authorList>
    </citation>
    <scope>NUCLEOTIDE SEQUENCE [LARGE SCALE GENOMIC DNA]</scope>
    <source>
        <strain evidence="18 19">AF27-12</strain>
    </source>
</reference>
<evidence type="ECO:0000256" key="12">
    <source>
        <dbReference type="ARBA" id="ARBA00023237"/>
    </source>
</evidence>
<evidence type="ECO:0008006" key="20">
    <source>
        <dbReference type="Google" id="ProtNLM"/>
    </source>
</evidence>
<evidence type="ECO:0000259" key="16">
    <source>
        <dbReference type="Pfam" id="PF05662"/>
    </source>
</evidence>
<gene>
    <name evidence="18" type="ORF">DWY77_09935</name>
</gene>
<dbReference type="GO" id="GO:0015031">
    <property type="term" value="P:protein transport"/>
    <property type="evidence" value="ECO:0007669"/>
    <property type="project" value="UniProtKB-KW"/>
</dbReference>
<evidence type="ECO:0000256" key="14">
    <source>
        <dbReference type="SAM" id="Phobius"/>
    </source>
</evidence>
<evidence type="ECO:0000256" key="1">
    <source>
        <dbReference type="ARBA" id="ARBA00004241"/>
    </source>
</evidence>
<dbReference type="Pfam" id="PF03895">
    <property type="entry name" value="YadA_anchor"/>
    <property type="match status" value="1"/>
</dbReference>
<dbReference type="EMBL" id="QRTP01000031">
    <property type="protein sequence ID" value="RGQ79201.1"/>
    <property type="molecule type" value="Genomic_DNA"/>
</dbReference>
<dbReference type="GO" id="GO:0009986">
    <property type="term" value="C:cell surface"/>
    <property type="evidence" value="ECO:0007669"/>
    <property type="project" value="UniProtKB-SubCell"/>
</dbReference>
<feature type="transmembrane region" description="Helical" evidence="14">
    <location>
        <begin position="41"/>
        <end position="58"/>
    </location>
</feature>
<dbReference type="Pfam" id="PF13018">
    <property type="entry name" value="ESPR"/>
    <property type="match status" value="1"/>
</dbReference>
<dbReference type="SUPFAM" id="SSF101967">
    <property type="entry name" value="Adhesin YadA, collagen-binding domain"/>
    <property type="match status" value="2"/>
</dbReference>
<evidence type="ECO:0000256" key="5">
    <source>
        <dbReference type="ARBA" id="ARBA00022448"/>
    </source>
</evidence>
<evidence type="ECO:0000256" key="4">
    <source>
        <dbReference type="ARBA" id="ARBA00005848"/>
    </source>
</evidence>
<evidence type="ECO:0000256" key="6">
    <source>
        <dbReference type="ARBA" id="ARBA00022452"/>
    </source>
</evidence>
<comment type="similarity">
    <text evidence="4">Belongs to the autotransporter-2 (AT-2) (TC 1.B.40) family.</text>
</comment>
<evidence type="ECO:0000259" key="15">
    <source>
        <dbReference type="Pfam" id="PF03895"/>
    </source>
</evidence>
<organism evidence="18 19">
    <name type="scientific">Megamonas rupellensis</name>
    <dbReference type="NCBI Taxonomy" id="491921"/>
    <lineage>
        <taxon>Bacteria</taxon>
        <taxon>Bacillati</taxon>
        <taxon>Bacillota</taxon>
        <taxon>Negativicutes</taxon>
        <taxon>Selenomonadales</taxon>
        <taxon>Selenomonadaceae</taxon>
        <taxon>Megamonas</taxon>
    </lineage>
</organism>
<evidence type="ECO:0000256" key="10">
    <source>
        <dbReference type="ARBA" id="ARBA00022927"/>
    </source>
</evidence>
<evidence type="ECO:0000259" key="17">
    <source>
        <dbReference type="Pfam" id="PF13018"/>
    </source>
</evidence>
<evidence type="ECO:0000313" key="19">
    <source>
        <dbReference type="Proteomes" id="UP000286147"/>
    </source>
</evidence>
<keyword evidence="6" id="KW-1134">Transmembrane beta strand</keyword>
<feature type="domain" description="Trimeric autotransporter adhesin YadA-like C-terminal membrane anchor" evidence="15">
    <location>
        <begin position="1875"/>
        <end position="1928"/>
    </location>
</feature>
<evidence type="ECO:0000256" key="2">
    <source>
        <dbReference type="ARBA" id="ARBA00004328"/>
    </source>
</evidence>
<feature type="domain" description="Trimeric autotransporter adhesin YadA-like stalk" evidence="16">
    <location>
        <begin position="1181"/>
        <end position="1213"/>
    </location>
</feature>
<name>A0A412CCD8_9FIRM</name>
<feature type="domain" description="Trimeric autotransporter adhesin YadA-like stalk" evidence="16">
    <location>
        <begin position="837"/>
        <end position="862"/>
    </location>
</feature>
<dbReference type="InterPro" id="IPR009013">
    <property type="entry name" value="Attachment_protein_shaft_sf"/>
</dbReference>
<evidence type="ECO:0000256" key="3">
    <source>
        <dbReference type="ARBA" id="ARBA00004442"/>
    </source>
</evidence>
<dbReference type="Proteomes" id="UP000286147">
    <property type="component" value="Unassembled WGS sequence"/>
</dbReference>
<dbReference type="GO" id="GO:0009279">
    <property type="term" value="C:cell outer membrane"/>
    <property type="evidence" value="ECO:0007669"/>
    <property type="project" value="UniProtKB-SubCell"/>
</dbReference>